<accession>A0A9P9WWQ4</accession>
<dbReference type="AlphaFoldDB" id="A0A9P9WWQ4"/>
<protein>
    <submittedName>
        <fullName evidence="1">Uncharacterized protein</fullName>
    </submittedName>
</protein>
<evidence type="ECO:0000313" key="2">
    <source>
        <dbReference type="Proteomes" id="UP000829685"/>
    </source>
</evidence>
<comment type="caution">
    <text evidence="1">The sequence shown here is derived from an EMBL/GenBank/DDBJ whole genome shotgun (WGS) entry which is preliminary data.</text>
</comment>
<proteinExistence type="predicted"/>
<sequence length="83" mass="9070">MAWDQLNTRGSHGYSPVLKAKQGCIPNTQSWVRIGAGTVTCAGPLKPPQAPVNGEDPYGVTLRLLITELLRLSREQLTVNNRD</sequence>
<dbReference type="Proteomes" id="UP000829685">
    <property type="component" value="Unassembled WGS sequence"/>
</dbReference>
<keyword evidence="2" id="KW-1185">Reference proteome</keyword>
<evidence type="ECO:0000313" key="1">
    <source>
        <dbReference type="EMBL" id="KAI1880679.1"/>
    </source>
</evidence>
<dbReference type="EMBL" id="JAFIMR010000002">
    <property type="protein sequence ID" value="KAI1880679.1"/>
    <property type="molecule type" value="Genomic_DNA"/>
</dbReference>
<gene>
    <name evidence="1" type="ORF">JX265_000919</name>
</gene>
<name>A0A9P9WWQ4_9PEZI</name>
<organism evidence="1 2">
    <name type="scientific">Neoarthrinium moseri</name>
    <dbReference type="NCBI Taxonomy" id="1658444"/>
    <lineage>
        <taxon>Eukaryota</taxon>
        <taxon>Fungi</taxon>
        <taxon>Dikarya</taxon>
        <taxon>Ascomycota</taxon>
        <taxon>Pezizomycotina</taxon>
        <taxon>Sordariomycetes</taxon>
        <taxon>Xylariomycetidae</taxon>
        <taxon>Amphisphaeriales</taxon>
        <taxon>Apiosporaceae</taxon>
        <taxon>Neoarthrinium</taxon>
    </lineage>
</organism>
<reference evidence="1" key="1">
    <citation type="submission" date="2021-03" db="EMBL/GenBank/DDBJ databases">
        <title>Revisited historic fungal species revealed as producer of novel bioactive compounds through whole genome sequencing and comparative genomics.</title>
        <authorList>
            <person name="Vignolle G.A."/>
            <person name="Hochenegger N."/>
            <person name="Mach R.L."/>
            <person name="Mach-Aigner A.R."/>
            <person name="Javad Rahimi M."/>
            <person name="Salim K.A."/>
            <person name="Chan C.M."/>
            <person name="Lim L.B.L."/>
            <person name="Cai F."/>
            <person name="Druzhinina I.S."/>
            <person name="U'Ren J.M."/>
            <person name="Derntl C."/>
        </authorList>
    </citation>
    <scope>NUCLEOTIDE SEQUENCE</scope>
    <source>
        <strain evidence="1">TUCIM 5799</strain>
    </source>
</reference>